<dbReference type="CDD" id="cd00090">
    <property type="entry name" value="HTH_ARSR"/>
    <property type="match status" value="1"/>
</dbReference>
<evidence type="ECO:0000256" key="5">
    <source>
        <dbReference type="ARBA" id="ARBA00023163"/>
    </source>
</evidence>
<dbReference type="PROSITE" id="PS50995">
    <property type="entry name" value="HTH_MARR_2"/>
    <property type="match status" value="1"/>
</dbReference>
<dbReference type="PRINTS" id="PR00598">
    <property type="entry name" value="HTHMARR"/>
</dbReference>
<dbReference type="InterPro" id="IPR039422">
    <property type="entry name" value="MarR/SlyA-like"/>
</dbReference>
<evidence type="ECO:0000313" key="8">
    <source>
        <dbReference type="Proteomes" id="UP000199165"/>
    </source>
</evidence>
<comment type="subcellular location">
    <subcellularLocation>
        <location evidence="1">Cytoplasm</location>
    </subcellularLocation>
</comment>
<dbReference type="PANTHER" id="PTHR33164">
    <property type="entry name" value="TRANSCRIPTIONAL REGULATOR, MARR FAMILY"/>
    <property type="match status" value="1"/>
</dbReference>
<proteinExistence type="predicted"/>
<dbReference type="GO" id="GO:0006950">
    <property type="term" value="P:response to stress"/>
    <property type="evidence" value="ECO:0007669"/>
    <property type="project" value="TreeGrafter"/>
</dbReference>
<dbReference type="GO" id="GO:0005737">
    <property type="term" value="C:cytoplasm"/>
    <property type="evidence" value="ECO:0007669"/>
    <property type="project" value="UniProtKB-SubCell"/>
</dbReference>
<dbReference type="Pfam" id="PF22381">
    <property type="entry name" value="Staph_reg_Sar_Rot"/>
    <property type="match status" value="1"/>
</dbReference>
<dbReference type="PANTHER" id="PTHR33164:SF5">
    <property type="entry name" value="ORGANIC HYDROPEROXIDE RESISTANCE TRANSCRIPTIONAL REGULATOR"/>
    <property type="match status" value="1"/>
</dbReference>
<dbReference type="InterPro" id="IPR036388">
    <property type="entry name" value="WH-like_DNA-bd_sf"/>
</dbReference>
<dbReference type="Proteomes" id="UP000199165">
    <property type="component" value="Unassembled WGS sequence"/>
</dbReference>
<dbReference type="InterPro" id="IPR055166">
    <property type="entry name" value="Transc_reg_Sar_Rot_HTH"/>
</dbReference>
<keyword evidence="5" id="KW-0804">Transcription</keyword>
<reference evidence="8" key="1">
    <citation type="submission" date="2016-10" db="EMBL/GenBank/DDBJ databases">
        <authorList>
            <person name="Varghese N."/>
            <person name="Submissions S."/>
        </authorList>
    </citation>
    <scope>NUCLEOTIDE SEQUENCE [LARGE SCALE GENOMIC DNA]</scope>
    <source>
        <strain evidence="8">DSM 45501</strain>
    </source>
</reference>
<dbReference type="EMBL" id="FPAT01000002">
    <property type="protein sequence ID" value="SFT46735.1"/>
    <property type="molecule type" value="Genomic_DNA"/>
</dbReference>
<evidence type="ECO:0000259" key="6">
    <source>
        <dbReference type="PROSITE" id="PS50995"/>
    </source>
</evidence>
<dbReference type="Gene3D" id="1.10.10.10">
    <property type="entry name" value="Winged helix-like DNA-binding domain superfamily/Winged helix DNA-binding domain"/>
    <property type="match status" value="1"/>
</dbReference>
<protein>
    <submittedName>
        <fullName evidence="7">DNA-binding transcriptional regulator, MarR family</fullName>
    </submittedName>
</protein>
<dbReference type="InterPro" id="IPR000835">
    <property type="entry name" value="HTH_MarR-typ"/>
</dbReference>
<dbReference type="SMART" id="SM00347">
    <property type="entry name" value="HTH_MARR"/>
    <property type="match status" value="1"/>
</dbReference>
<dbReference type="AlphaFoldDB" id="A0A1I6Y889"/>
<evidence type="ECO:0000256" key="1">
    <source>
        <dbReference type="ARBA" id="ARBA00004496"/>
    </source>
</evidence>
<evidence type="ECO:0000256" key="3">
    <source>
        <dbReference type="ARBA" id="ARBA00023015"/>
    </source>
</evidence>
<gene>
    <name evidence="7" type="ORF">SAMN04487904_102296</name>
</gene>
<dbReference type="GO" id="GO:0003700">
    <property type="term" value="F:DNA-binding transcription factor activity"/>
    <property type="evidence" value="ECO:0007669"/>
    <property type="project" value="InterPro"/>
</dbReference>
<name>A0A1I6Y889_9ACTN</name>
<sequence length="226" mass="25238">MGTAAARLGERTSLGHARLDFPGVWLGGTHSRLGAEHSRSRRRVTWLCTTDCYAAYVSDRTDEAWESGGESPPADSEQLLRLERQLCFVLHATSRAFDTLYRPVLAELGLTYPQYLVMLAVWEHGERSVKELGRSLRLDSGTLSPLLKRLEKAGFVRRERSPDDERSVVVRPTEEGIALRERAGDIPRRILSATGLDEQQLGELHSALNSVTSALDRAAEEIDRQD</sequence>
<dbReference type="InterPro" id="IPR011991">
    <property type="entry name" value="ArsR-like_HTH"/>
</dbReference>
<dbReference type="FunFam" id="1.10.10.10:FF:000163">
    <property type="entry name" value="MarR family transcriptional regulator"/>
    <property type="match status" value="1"/>
</dbReference>
<dbReference type="GO" id="GO:0003677">
    <property type="term" value="F:DNA binding"/>
    <property type="evidence" value="ECO:0007669"/>
    <property type="project" value="UniProtKB-KW"/>
</dbReference>
<keyword evidence="2" id="KW-0963">Cytoplasm</keyword>
<keyword evidence="4 7" id="KW-0238">DNA-binding</keyword>
<evidence type="ECO:0000256" key="4">
    <source>
        <dbReference type="ARBA" id="ARBA00023125"/>
    </source>
</evidence>
<organism evidence="7 8">
    <name type="scientific">Actinopolyspora righensis</name>
    <dbReference type="NCBI Taxonomy" id="995060"/>
    <lineage>
        <taxon>Bacteria</taxon>
        <taxon>Bacillati</taxon>
        <taxon>Actinomycetota</taxon>
        <taxon>Actinomycetes</taxon>
        <taxon>Actinopolysporales</taxon>
        <taxon>Actinopolysporaceae</taxon>
        <taxon>Actinopolyspora</taxon>
        <taxon>Actinopolyspora alba group</taxon>
    </lineage>
</organism>
<dbReference type="STRING" id="995060.SAMN04487904_102296"/>
<evidence type="ECO:0000313" key="7">
    <source>
        <dbReference type="EMBL" id="SFT46735.1"/>
    </source>
</evidence>
<dbReference type="InterPro" id="IPR036390">
    <property type="entry name" value="WH_DNA-bd_sf"/>
</dbReference>
<keyword evidence="3" id="KW-0805">Transcription regulation</keyword>
<dbReference type="SUPFAM" id="SSF46785">
    <property type="entry name" value="Winged helix' DNA-binding domain"/>
    <property type="match status" value="1"/>
</dbReference>
<keyword evidence="8" id="KW-1185">Reference proteome</keyword>
<feature type="domain" description="HTH marR-type" evidence="6">
    <location>
        <begin position="83"/>
        <end position="213"/>
    </location>
</feature>
<evidence type="ECO:0000256" key="2">
    <source>
        <dbReference type="ARBA" id="ARBA00022490"/>
    </source>
</evidence>
<accession>A0A1I6Y889</accession>